<proteinExistence type="predicted"/>
<comment type="caution">
    <text evidence="1">The sequence shown here is derived from an EMBL/GenBank/DDBJ whole genome shotgun (WGS) entry which is preliminary data.</text>
</comment>
<gene>
    <name evidence="1" type="ORF">LE190_16225</name>
</gene>
<organism evidence="1 2">
    <name type="scientific">Massilia hydrophila</name>
    <dbReference type="NCBI Taxonomy" id="3044279"/>
    <lineage>
        <taxon>Bacteria</taxon>
        <taxon>Pseudomonadati</taxon>
        <taxon>Pseudomonadota</taxon>
        <taxon>Betaproteobacteria</taxon>
        <taxon>Burkholderiales</taxon>
        <taxon>Oxalobacteraceae</taxon>
        <taxon>Telluria group</taxon>
        <taxon>Massilia</taxon>
    </lineage>
</organism>
<dbReference type="EMBL" id="JAHYBX010000007">
    <property type="protein sequence ID" value="MCA1857461.1"/>
    <property type="molecule type" value="Genomic_DNA"/>
</dbReference>
<evidence type="ECO:0000313" key="1">
    <source>
        <dbReference type="EMBL" id="MCA1857461.1"/>
    </source>
</evidence>
<evidence type="ECO:0000313" key="2">
    <source>
        <dbReference type="Proteomes" id="UP001198602"/>
    </source>
</evidence>
<accession>A0ABS7YCN8</accession>
<name>A0ABS7YCN8_9BURK</name>
<sequence length="258" mass="26819">MVAAIDNNTGGSYFYGAQGVGVNTAGTAVLLYKNTTTGRSINAAGTLNATGADYAEYMTKAPGCGTLAKGQIVGVDADGLLVDTWADAVSFLIKSTDPSYVGGDTWGSEEALGRARQVEPVFVPPEYAGAAHPGEDADEAALAVYEADQAAHAQLVAAARATFDTITMPGYQAEMADFEALLEQARQRVDRIAYCGQVPVNVLGAAPGQYVVPVQDGDGIGAQLVDDDAITFAQYRRAVGVVQNLLPDGRANVRVKPV</sequence>
<keyword evidence="2" id="KW-1185">Reference proteome</keyword>
<protein>
    <submittedName>
        <fullName evidence="1">Uncharacterized protein</fullName>
    </submittedName>
</protein>
<dbReference type="Proteomes" id="UP001198602">
    <property type="component" value="Unassembled WGS sequence"/>
</dbReference>
<dbReference type="RefSeq" id="WP_225239680.1">
    <property type="nucleotide sequence ID" value="NZ_JAHYBX010000007.1"/>
</dbReference>
<reference evidence="1 2" key="1">
    <citation type="submission" date="2021-07" db="EMBL/GenBank/DDBJ databases">
        <title>Characterization of Violacein-producing bacteria and related species.</title>
        <authorList>
            <person name="Wilson H.S."/>
            <person name="De Leon M.E."/>
        </authorList>
    </citation>
    <scope>NUCLEOTIDE SEQUENCE [LARGE SCALE GENOMIC DNA]</scope>
    <source>
        <strain evidence="1 2">HSC-2F05</strain>
    </source>
</reference>